<evidence type="ECO:0000313" key="5">
    <source>
        <dbReference type="Proteomes" id="UP001332931"/>
    </source>
</evidence>
<dbReference type="Proteomes" id="UP001332931">
    <property type="component" value="Unassembled WGS sequence"/>
</dbReference>
<keyword evidence="2" id="KW-1133">Transmembrane helix</keyword>
<accession>A0ABU7RBT9</accession>
<comment type="caution">
    <text evidence="4">The sequence shown here is derived from an EMBL/GenBank/DDBJ whole genome shotgun (WGS) entry which is preliminary data.</text>
</comment>
<sequence length="282" mass="28680">MFCPKCGTQNPDGSKFCKGCGAPLGAQSATGPHAGVTGAAPASAPSPLAGAAPAPGPAQEAAEKPRVKARVPVVAVVVTIAAVLVVGLATRWFGLAGSGLKAGTYYLRDSSDREMMLSVHGDGVVGVTIAGTGTFEGRSKAKRSNGHLVIELSDPNFAIPGTSASDVSDLSVSLILPSGLDKGSYAGDYAFRMSGTKSSNSLAQVVWLRLGDDGNVYLNSYSSGGSSGEPNDIFDSIANGSWSDDDAQQTMTWRANDDGSAGFGLYDASGNLQGTASFKAYE</sequence>
<feature type="transmembrane region" description="Helical" evidence="2">
    <location>
        <begin position="73"/>
        <end position="95"/>
    </location>
</feature>
<organism evidence="4 5">
    <name type="scientific">Olsenella absiana</name>
    <dbReference type="NCBI Taxonomy" id="3115222"/>
    <lineage>
        <taxon>Bacteria</taxon>
        <taxon>Bacillati</taxon>
        <taxon>Actinomycetota</taxon>
        <taxon>Coriobacteriia</taxon>
        <taxon>Coriobacteriales</taxon>
        <taxon>Atopobiaceae</taxon>
        <taxon>Olsenella</taxon>
    </lineage>
</organism>
<keyword evidence="5" id="KW-1185">Reference proteome</keyword>
<dbReference type="EMBL" id="JAZGJQ010000012">
    <property type="protein sequence ID" value="MEE6148051.1"/>
    <property type="molecule type" value="Genomic_DNA"/>
</dbReference>
<feature type="domain" description="Zinc-ribbon" evidence="3">
    <location>
        <begin position="2"/>
        <end position="24"/>
    </location>
</feature>
<feature type="compositionally biased region" description="Low complexity" evidence="1">
    <location>
        <begin position="34"/>
        <end position="60"/>
    </location>
</feature>
<evidence type="ECO:0000256" key="1">
    <source>
        <dbReference type="SAM" id="MobiDB-lite"/>
    </source>
</evidence>
<protein>
    <submittedName>
        <fullName evidence="4">Zinc ribbon domain-containing protein</fullName>
    </submittedName>
</protein>
<name>A0ABU7RBT9_9ACTN</name>
<feature type="region of interest" description="Disordered" evidence="1">
    <location>
        <begin position="31"/>
        <end position="63"/>
    </location>
</feature>
<gene>
    <name evidence="4" type="ORF">VXJ25_08675</name>
</gene>
<evidence type="ECO:0000313" key="4">
    <source>
        <dbReference type="EMBL" id="MEE6148051.1"/>
    </source>
</evidence>
<evidence type="ECO:0000259" key="3">
    <source>
        <dbReference type="Pfam" id="PF13240"/>
    </source>
</evidence>
<dbReference type="RefSeq" id="WP_330958816.1">
    <property type="nucleotide sequence ID" value="NZ_JAZGJQ010000012.1"/>
</dbReference>
<proteinExistence type="predicted"/>
<dbReference type="Pfam" id="PF13240">
    <property type="entry name" value="Zn_Ribbon_1"/>
    <property type="match status" value="1"/>
</dbReference>
<keyword evidence="2" id="KW-0472">Membrane</keyword>
<evidence type="ECO:0000256" key="2">
    <source>
        <dbReference type="SAM" id="Phobius"/>
    </source>
</evidence>
<dbReference type="InterPro" id="IPR026870">
    <property type="entry name" value="Zinc_ribbon_dom"/>
</dbReference>
<keyword evidence="2" id="KW-0812">Transmembrane</keyword>
<reference evidence="4 5" key="1">
    <citation type="submission" date="2024-01" db="EMBL/GenBank/DDBJ databases">
        <title>Description of Olsenella sp. nov., isolated from pig feces.</title>
        <authorList>
            <person name="Chang Y.-H."/>
        </authorList>
    </citation>
    <scope>NUCLEOTIDE SEQUENCE [LARGE SCALE GENOMIC DNA]</scope>
    <source>
        <strain evidence="4 5">YH-ols2223</strain>
    </source>
</reference>